<sequence>MSFSVLNMILFAGVLVQPFRVAEAEPGHHQGSLRAEMASDGRFAVAWLDSLGLEENEDSNSLFIRFFEKDGTSLTEPYRVEKTDDTVGIYYPCIEMDSSGNTYLAWVDNRTQSSEKLSHLRYQRFDRDGNPLGPAKTLVDDVYLYHSKRPIDMSVAGNGDFVIVWDQKLLIYYTCIRIQRFDAEGNPKGEPFFPHADDFGEERVNFHVPQVALADNGDLVATWIDFLTSSDDYVLPKFQVFDADNEPILPWEPMGHRPDHGDTFYHNASRVKPFWLDEGRFVLFWPDYLMGRATSDLMGRMFSDRGLTPHYLCDHLIPDDKWNSLQDLSGRYSIDVDPYIPEVDDAEFVFAYTRSYHYSHDISFKWKHQVGLLGDIFSYTNQVVRRTYSFEFTPPWGADTVGGRWFRQPPAVAVCSSRIVWTYSRLNTDTILEAWAMISDWDMPDENMIEEESLVNPSPIKLSSTLNRLSYEAPEEAILILYNSAGRRVAVDVIHGKGEWKPTGISSGVYFARIVAETDNAVSKLVVLR</sequence>
<dbReference type="NCBIfam" id="TIGR04183">
    <property type="entry name" value="Por_Secre_tail"/>
    <property type="match status" value="1"/>
</dbReference>
<gene>
    <name evidence="1" type="ORF">GF359_09710</name>
</gene>
<accession>A0A9D5QEY8</accession>
<comment type="caution">
    <text evidence="1">The sequence shown here is derived from an EMBL/GenBank/DDBJ whole genome shotgun (WGS) entry which is preliminary data.</text>
</comment>
<name>A0A9D5QEY8_UNCW3</name>
<proteinExistence type="predicted"/>
<evidence type="ECO:0000313" key="1">
    <source>
        <dbReference type="EMBL" id="MBD3365475.1"/>
    </source>
</evidence>
<protein>
    <submittedName>
        <fullName evidence="1">T9SS type A sorting domain-containing protein</fullName>
    </submittedName>
</protein>
<dbReference type="EMBL" id="WJKJ01000320">
    <property type="protein sequence ID" value="MBD3365475.1"/>
    <property type="molecule type" value="Genomic_DNA"/>
</dbReference>
<dbReference type="AlphaFoldDB" id="A0A9D5QEY8"/>
<dbReference type="Proteomes" id="UP000630660">
    <property type="component" value="Unassembled WGS sequence"/>
</dbReference>
<dbReference type="InterPro" id="IPR026444">
    <property type="entry name" value="Secre_tail"/>
</dbReference>
<evidence type="ECO:0000313" key="2">
    <source>
        <dbReference type="Proteomes" id="UP000630660"/>
    </source>
</evidence>
<reference evidence="1" key="1">
    <citation type="submission" date="2019-11" db="EMBL/GenBank/DDBJ databases">
        <title>Microbial mats filling the niche in hypersaline microbial mats.</title>
        <authorList>
            <person name="Wong H.L."/>
            <person name="Macleod F.I."/>
            <person name="White R.A. III"/>
            <person name="Burns B.P."/>
        </authorList>
    </citation>
    <scope>NUCLEOTIDE SEQUENCE</scope>
    <source>
        <strain evidence="1">Bin_327</strain>
    </source>
</reference>
<organism evidence="1 2">
    <name type="scientific">candidate division WOR-3 bacterium</name>
    <dbReference type="NCBI Taxonomy" id="2052148"/>
    <lineage>
        <taxon>Bacteria</taxon>
        <taxon>Bacteria division WOR-3</taxon>
    </lineage>
</organism>